<gene>
    <name evidence="5" type="ORF">G0Q06_12370</name>
</gene>
<dbReference type="GO" id="GO:0016491">
    <property type="term" value="F:oxidoreductase activity"/>
    <property type="evidence" value="ECO:0007669"/>
    <property type="project" value="UniProtKB-KW"/>
</dbReference>
<evidence type="ECO:0000259" key="4">
    <source>
        <dbReference type="Pfam" id="PF00248"/>
    </source>
</evidence>
<evidence type="ECO:0000313" key="5">
    <source>
        <dbReference type="EMBL" id="NDV63252.1"/>
    </source>
</evidence>
<dbReference type="RefSeq" id="WP_163966544.1">
    <property type="nucleotide sequence ID" value="NZ_JAAGNX010000003.1"/>
</dbReference>
<dbReference type="PANTHER" id="PTHR43150">
    <property type="entry name" value="HYPERKINETIC, ISOFORM M"/>
    <property type="match status" value="1"/>
</dbReference>
<name>A0A6B2M4P5_9BACT</name>
<dbReference type="Gene3D" id="3.20.20.100">
    <property type="entry name" value="NADP-dependent oxidoreductase domain"/>
    <property type="match status" value="1"/>
</dbReference>
<evidence type="ECO:0000256" key="3">
    <source>
        <dbReference type="ARBA" id="ARBA00023002"/>
    </source>
</evidence>
<dbReference type="PRINTS" id="PR01577">
    <property type="entry name" value="KCNABCHANNEL"/>
</dbReference>
<dbReference type="Proteomes" id="UP000478417">
    <property type="component" value="Unassembled WGS sequence"/>
</dbReference>
<sequence>MEYRRLGHSGLQVSALSFGSWVTFGSQIGDDTAESCMRMAYERGVNFFDNAEAYSDGKSEEVMGRILKKLGWRRDTFLVSSKVFWGGKLPNQSGLSRKHVMEACHAALRRLQVDYLDLYFCHRPDPHTPIEETVRAMNTLIEQGKVLYWGTSEWSAREIQEAKGIASRLNLIGPTMEQPQYNLLHRDRVESEYDPLFKSADGLGTTIWSPLASGFLTGKYNKGIPEGSRLAQKNMQWLRDMVEKDPDGWDRKLSKIKALGGIADGLGVSLAQMSIAWCLTNPHVSTVILGASRPEQLEENLSSLDVLPKLDSEIKAAIEEAVSE</sequence>
<comment type="caution">
    <text evidence="5">The sequence shown here is derived from an EMBL/GenBank/DDBJ whole genome shotgun (WGS) entry which is preliminary data.</text>
</comment>
<keyword evidence="6" id="KW-1185">Reference proteome</keyword>
<proteinExistence type="inferred from homology"/>
<accession>A0A6B2M4P5</accession>
<protein>
    <submittedName>
        <fullName evidence="5">Aldo/keto reductase</fullName>
    </submittedName>
</protein>
<evidence type="ECO:0000313" key="6">
    <source>
        <dbReference type="Proteomes" id="UP000478417"/>
    </source>
</evidence>
<dbReference type="SUPFAM" id="SSF51430">
    <property type="entry name" value="NAD(P)-linked oxidoreductase"/>
    <property type="match status" value="1"/>
</dbReference>
<dbReference type="InterPro" id="IPR005399">
    <property type="entry name" value="K_chnl_volt-dep_bsu_KCNAB-rel"/>
</dbReference>
<dbReference type="EMBL" id="JAAGNX010000003">
    <property type="protein sequence ID" value="NDV63252.1"/>
    <property type="molecule type" value="Genomic_DNA"/>
</dbReference>
<evidence type="ECO:0000256" key="2">
    <source>
        <dbReference type="ARBA" id="ARBA00022857"/>
    </source>
</evidence>
<keyword evidence="3" id="KW-0560">Oxidoreductase</keyword>
<dbReference type="AlphaFoldDB" id="A0A6B2M4P5"/>
<dbReference type="InterPro" id="IPR023210">
    <property type="entry name" value="NADP_OxRdtase_dom"/>
</dbReference>
<keyword evidence="2" id="KW-0521">NADP</keyword>
<feature type="domain" description="NADP-dependent oxidoreductase" evidence="4">
    <location>
        <begin position="16"/>
        <end position="320"/>
    </location>
</feature>
<dbReference type="InterPro" id="IPR036812">
    <property type="entry name" value="NAD(P)_OxRdtase_dom_sf"/>
</dbReference>
<evidence type="ECO:0000256" key="1">
    <source>
        <dbReference type="ARBA" id="ARBA00006515"/>
    </source>
</evidence>
<dbReference type="PANTHER" id="PTHR43150:SF2">
    <property type="entry name" value="HYPERKINETIC, ISOFORM M"/>
    <property type="match status" value="1"/>
</dbReference>
<comment type="similarity">
    <text evidence="1">Belongs to the shaker potassium channel beta subunit family.</text>
</comment>
<dbReference type="CDD" id="cd19143">
    <property type="entry name" value="AKR_AKR6C1_2"/>
    <property type="match status" value="1"/>
</dbReference>
<organism evidence="5 6">
    <name type="scientific">Oceanipulchritudo coccoides</name>
    <dbReference type="NCBI Taxonomy" id="2706888"/>
    <lineage>
        <taxon>Bacteria</taxon>
        <taxon>Pseudomonadati</taxon>
        <taxon>Verrucomicrobiota</taxon>
        <taxon>Opitutia</taxon>
        <taxon>Puniceicoccales</taxon>
        <taxon>Oceanipulchritudinaceae</taxon>
        <taxon>Oceanipulchritudo</taxon>
    </lineage>
</organism>
<reference evidence="5 6" key="1">
    <citation type="submission" date="2020-02" db="EMBL/GenBank/DDBJ databases">
        <title>Albibacoteraceae fam. nov., the first described family within the subdivision 4 Verrucomicrobia.</title>
        <authorList>
            <person name="Xi F."/>
        </authorList>
    </citation>
    <scope>NUCLEOTIDE SEQUENCE [LARGE SCALE GENOMIC DNA]</scope>
    <source>
        <strain evidence="5 6">CK1056</strain>
    </source>
</reference>
<dbReference type="Pfam" id="PF00248">
    <property type="entry name" value="Aldo_ket_red"/>
    <property type="match status" value="1"/>
</dbReference>